<evidence type="ECO:0000256" key="4">
    <source>
        <dbReference type="ARBA" id="ARBA00022679"/>
    </source>
</evidence>
<organism evidence="11 12">
    <name type="scientific">Pseudobacteriovorax antillogorgiicola</name>
    <dbReference type="NCBI Taxonomy" id="1513793"/>
    <lineage>
        <taxon>Bacteria</taxon>
        <taxon>Pseudomonadati</taxon>
        <taxon>Bdellovibrionota</taxon>
        <taxon>Oligoflexia</taxon>
        <taxon>Oligoflexales</taxon>
        <taxon>Pseudobacteriovoracaceae</taxon>
        <taxon>Pseudobacteriovorax</taxon>
    </lineage>
</organism>
<dbReference type="InterPro" id="IPR005467">
    <property type="entry name" value="His_kinase_dom"/>
</dbReference>
<dbReference type="CDD" id="cd00075">
    <property type="entry name" value="HATPase"/>
    <property type="match status" value="1"/>
</dbReference>
<dbReference type="InterPro" id="IPR036097">
    <property type="entry name" value="HisK_dim/P_sf"/>
</dbReference>
<keyword evidence="6 11" id="KW-0418">Kinase</keyword>
<keyword evidence="4" id="KW-0808">Transferase</keyword>
<dbReference type="GO" id="GO:0007234">
    <property type="term" value="P:osmosensory signaling via phosphorelay pathway"/>
    <property type="evidence" value="ECO:0007669"/>
    <property type="project" value="TreeGrafter"/>
</dbReference>
<evidence type="ECO:0000256" key="8">
    <source>
        <dbReference type="ARBA" id="ARBA00023012"/>
    </source>
</evidence>
<dbReference type="Proteomes" id="UP000192907">
    <property type="component" value="Unassembled WGS sequence"/>
</dbReference>
<keyword evidence="9" id="KW-1133">Transmembrane helix</keyword>
<feature type="transmembrane region" description="Helical" evidence="9">
    <location>
        <begin position="86"/>
        <end position="103"/>
    </location>
</feature>
<accession>A0A1Y6BNL2</accession>
<evidence type="ECO:0000256" key="2">
    <source>
        <dbReference type="ARBA" id="ARBA00012438"/>
    </source>
</evidence>
<keyword evidence="3" id="KW-0597">Phosphoprotein</keyword>
<dbReference type="GO" id="GO:0005524">
    <property type="term" value="F:ATP binding"/>
    <property type="evidence" value="ECO:0007669"/>
    <property type="project" value="UniProtKB-KW"/>
</dbReference>
<keyword evidence="8" id="KW-0902">Two-component regulatory system</keyword>
<evidence type="ECO:0000256" key="3">
    <source>
        <dbReference type="ARBA" id="ARBA00022553"/>
    </source>
</evidence>
<dbReference type="InterPro" id="IPR004358">
    <property type="entry name" value="Sig_transdc_His_kin-like_C"/>
</dbReference>
<dbReference type="GO" id="GO:0030295">
    <property type="term" value="F:protein kinase activator activity"/>
    <property type="evidence" value="ECO:0007669"/>
    <property type="project" value="TreeGrafter"/>
</dbReference>
<dbReference type="AlphaFoldDB" id="A0A1Y6BNL2"/>
<dbReference type="RefSeq" id="WP_132317297.1">
    <property type="nucleotide sequence ID" value="NZ_FWZT01000005.1"/>
</dbReference>
<feature type="transmembrane region" description="Helical" evidence="9">
    <location>
        <begin position="55"/>
        <end position="74"/>
    </location>
</feature>
<evidence type="ECO:0000256" key="7">
    <source>
        <dbReference type="ARBA" id="ARBA00022840"/>
    </source>
</evidence>
<keyword evidence="9" id="KW-0812">Transmembrane</keyword>
<dbReference type="Pfam" id="PF02518">
    <property type="entry name" value="HATPase_c"/>
    <property type="match status" value="1"/>
</dbReference>
<dbReference type="PROSITE" id="PS50109">
    <property type="entry name" value="HIS_KIN"/>
    <property type="match status" value="1"/>
</dbReference>
<dbReference type="EC" id="2.7.13.3" evidence="2"/>
<dbReference type="PANTHER" id="PTHR42878:SF7">
    <property type="entry name" value="SENSOR HISTIDINE KINASE GLRK"/>
    <property type="match status" value="1"/>
</dbReference>
<keyword evidence="9" id="KW-0472">Membrane</keyword>
<dbReference type="InterPro" id="IPR036890">
    <property type="entry name" value="HATPase_C_sf"/>
</dbReference>
<keyword evidence="7" id="KW-0067">ATP-binding</keyword>
<comment type="catalytic activity">
    <reaction evidence="1">
        <text>ATP + protein L-histidine = ADP + protein N-phospho-L-histidine.</text>
        <dbReference type="EC" id="2.7.13.3"/>
    </reaction>
</comment>
<dbReference type="InterPro" id="IPR003661">
    <property type="entry name" value="HisK_dim/P_dom"/>
</dbReference>
<dbReference type="GO" id="GO:0000155">
    <property type="term" value="F:phosphorelay sensor kinase activity"/>
    <property type="evidence" value="ECO:0007669"/>
    <property type="project" value="InterPro"/>
</dbReference>
<sequence length="451" mass="50189">MQISSTLKICDETRRWEQTQIPSYSRSVAVFYACTLSLILTTQLVGLYAQPGFIWQPYLICLLMCGITILSSYLTRLPYASRVQESMLVLLVVCCVGFSLFKTQAHSQPLPHSLETVMFIFMASFSSYKFKRAFASQLLMNLCLIAAAFSQTQSISKGSLTPAAAIVVSGAFGLYLRRLFNGILHTKLRLQRQQSIVESQARELEKTIQEKSILLKILCHDVTNPIAVIDSYAELLAKRNSFKEAKVNEWIAKIQSACHSTREILDHIQDLEALYSEKKSLPLKPVRLDQAIEQALHLLEDAISQKKIQVNIKTIGEKQTAFVAAEPRSLAYQVLLNLLGNAIKFSFEGGTIDIETQTLNTYVLVRIRDYGVGIPTAVRDRILDPRSQYSSLGTLGEQGNGFGLTIVNAYIKKYGGSLAIESAHNEDGVTGTTFEIRLSRAENRDLGSLAS</sequence>
<evidence type="ECO:0000313" key="11">
    <source>
        <dbReference type="EMBL" id="SMF13066.1"/>
    </source>
</evidence>
<gene>
    <name evidence="11" type="ORF">SAMN06296036_105207</name>
</gene>
<keyword evidence="12" id="KW-1185">Reference proteome</keyword>
<dbReference type="SUPFAM" id="SSF47384">
    <property type="entry name" value="Homodimeric domain of signal transducing histidine kinase"/>
    <property type="match status" value="1"/>
</dbReference>
<evidence type="ECO:0000256" key="6">
    <source>
        <dbReference type="ARBA" id="ARBA00022777"/>
    </source>
</evidence>
<dbReference type="EMBL" id="FWZT01000005">
    <property type="protein sequence ID" value="SMF13066.1"/>
    <property type="molecule type" value="Genomic_DNA"/>
</dbReference>
<dbReference type="CDD" id="cd00082">
    <property type="entry name" value="HisKA"/>
    <property type="match status" value="1"/>
</dbReference>
<dbReference type="GO" id="GO:0000156">
    <property type="term" value="F:phosphorelay response regulator activity"/>
    <property type="evidence" value="ECO:0007669"/>
    <property type="project" value="TreeGrafter"/>
</dbReference>
<keyword evidence="5" id="KW-0547">Nucleotide-binding</keyword>
<dbReference type="InterPro" id="IPR050351">
    <property type="entry name" value="BphY/WalK/GraS-like"/>
</dbReference>
<evidence type="ECO:0000256" key="1">
    <source>
        <dbReference type="ARBA" id="ARBA00000085"/>
    </source>
</evidence>
<name>A0A1Y6BNL2_9BACT</name>
<proteinExistence type="predicted"/>
<dbReference type="OrthoDB" id="9804645at2"/>
<evidence type="ECO:0000313" key="12">
    <source>
        <dbReference type="Proteomes" id="UP000192907"/>
    </source>
</evidence>
<dbReference type="SMART" id="SM00387">
    <property type="entry name" value="HATPase_c"/>
    <property type="match status" value="1"/>
</dbReference>
<dbReference type="InterPro" id="IPR003594">
    <property type="entry name" value="HATPase_dom"/>
</dbReference>
<dbReference type="SUPFAM" id="SSF55874">
    <property type="entry name" value="ATPase domain of HSP90 chaperone/DNA topoisomerase II/histidine kinase"/>
    <property type="match status" value="1"/>
</dbReference>
<protein>
    <recommendedName>
        <fullName evidence="2">histidine kinase</fullName>
        <ecNumber evidence="2">2.7.13.3</ecNumber>
    </recommendedName>
</protein>
<feature type="domain" description="Histidine kinase" evidence="10">
    <location>
        <begin position="217"/>
        <end position="442"/>
    </location>
</feature>
<dbReference type="Gene3D" id="3.30.565.10">
    <property type="entry name" value="Histidine kinase-like ATPase, C-terminal domain"/>
    <property type="match status" value="1"/>
</dbReference>
<dbReference type="STRING" id="1513793.SAMN06296036_105207"/>
<dbReference type="PANTHER" id="PTHR42878">
    <property type="entry name" value="TWO-COMPONENT HISTIDINE KINASE"/>
    <property type="match status" value="1"/>
</dbReference>
<dbReference type="Gene3D" id="1.10.287.130">
    <property type="match status" value="1"/>
</dbReference>
<dbReference type="PRINTS" id="PR00344">
    <property type="entry name" value="BCTRLSENSOR"/>
</dbReference>
<reference evidence="12" key="1">
    <citation type="submission" date="2017-04" db="EMBL/GenBank/DDBJ databases">
        <authorList>
            <person name="Varghese N."/>
            <person name="Submissions S."/>
        </authorList>
    </citation>
    <scope>NUCLEOTIDE SEQUENCE [LARGE SCALE GENOMIC DNA]</scope>
    <source>
        <strain evidence="12">RKEM611</strain>
    </source>
</reference>
<evidence type="ECO:0000259" key="10">
    <source>
        <dbReference type="PROSITE" id="PS50109"/>
    </source>
</evidence>
<evidence type="ECO:0000256" key="9">
    <source>
        <dbReference type="SAM" id="Phobius"/>
    </source>
</evidence>
<feature type="transmembrane region" description="Helical" evidence="9">
    <location>
        <begin position="29"/>
        <end position="49"/>
    </location>
</feature>
<evidence type="ECO:0000256" key="5">
    <source>
        <dbReference type="ARBA" id="ARBA00022741"/>
    </source>
</evidence>